<dbReference type="AlphaFoldDB" id="A0AA86PHY2"/>
<organism evidence="1">
    <name type="scientific">Hexamita inflata</name>
    <dbReference type="NCBI Taxonomy" id="28002"/>
    <lineage>
        <taxon>Eukaryota</taxon>
        <taxon>Metamonada</taxon>
        <taxon>Diplomonadida</taxon>
        <taxon>Hexamitidae</taxon>
        <taxon>Hexamitinae</taxon>
        <taxon>Hexamita</taxon>
    </lineage>
</organism>
<accession>A0AA86PHY2</accession>
<keyword evidence="3" id="KW-1185">Reference proteome</keyword>
<sequence>MLSGLIQQAINSIQINECSLQYRFVCNYSSGIVNQIHNTIPLFQIVQVSLLGRNILNDQVSGYIASLNNASILINYINFQVCTSEQEFGESSGSVQIIGSVIKDCKDVCTNAIPTYGLCLDDLQYGSIVDYQSVCLDPFEFVNHTCICKYGYILTQSKCVNVVDSLINLDLQLLQNISYVNNTIDSNFATLDGQLASNYSQLEKELQNTKQQLALDISILRSDFVTNLQLQRVYLEHMIQNNITKEKQLYQQYFAQLKDNYINNFSLINQNIDNFHTIALNNQTENISILNNTIKSQYTSLDNQIYQKFNQIQLYLDNSQLFSNLNRINKMNQLDKYIQDNVTKFNLFQAQLQVNLSNRVDQTANYIYNNYSQLLNYIQITFANYDYLKTKCNAGSVCGGIIYYQKRDYVCPIINFTVCSESNQTIQIGANPFCTISNWYDTSSCIVPSRFTYGGSFPYTVHVDNVLICDDALIFPEIQVDLCQSRTVQKYSRFNEASWECTCV</sequence>
<name>A0AA86PHY2_9EUKA</name>
<protein>
    <submittedName>
        <fullName evidence="2">Hypothetical_protein</fullName>
    </submittedName>
</protein>
<comment type="caution">
    <text evidence="1">The sequence shown here is derived from an EMBL/GenBank/DDBJ whole genome shotgun (WGS) entry which is preliminary data.</text>
</comment>
<evidence type="ECO:0000313" key="1">
    <source>
        <dbReference type="EMBL" id="CAI9938736.1"/>
    </source>
</evidence>
<gene>
    <name evidence="2" type="ORF">HINF_LOCUS24251</name>
    <name evidence="1" type="ORF">HINF_LOCUS26381</name>
</gene>
<dbReference type="Proteomes" id="UP001642409">
    <property type="component" value="Unassembled WGS sequence"/>
</dbReference>
<evidence type="ECO:0000313" key="3">
    <source>
        <dbReference type="Proteomes" id="UP001642409"/>
    </source>
</evidence>
<reference evidence="1" key="1">
    <citation type="submission" date="2023-06" db="EMBL/GenBank/DDBJ databases">
        <authorList>
            <person name="Kurt Z."/>
        </authorList>
    </citation>
    <scope>NUCLEOTIDE SEQUENCE</scope>
</reference>
<evidence type="ECO:0000313" key="2">
    <source>
        <dbReference type="EMBL" id="CAL6014391.1"/>
    </source>
</evidence>
<dbReference type="EMBL" id="CAXDID020000070">
    <property type="protein sequence ID" value="CAL6014391.1"/>
    <property type="molecule type" value="Genomic_DNA"/>
</dbReference>
<dbReference type="EMBL" id="CATOUU010000656">
    <property type="protein sequence ID" value="CAI9938736.1"/>
    <property type="molecule type" value="Genomic_DNA"/>
</dbReference>
<reference evidence="2 3" key="2">
    <citation type="submission" date="2024-07" db="EMBL/GenBank/DDBJ databases">
        <authorList>
            <person name="Akdeniz Z."/>
        </authorList>
    </citation>
    <scope>NUCLEOTIDE SEQUENCE [LARGE SCALE GENOMIC DNA]</scope>
</reference>
<proteinExistence type="predicted"/>